<dbReference type="OrthoDB" id="9762027at2"/>
<dbReference type="SMART" id="SM01264">
    <property type="entry name" value="M16C_associated"/>
    <property type="match status" value="1"/>
</dbReference>
<dbReference type="Pfam" id="PF00675">
    <property type="entry name" value="Peptidase_M16"/>
    <property type="match status" value="1"/>
</dbReference>
<dbReference type="InterPro" id="IPR013578">
    <property type="entry name" value="Peptidase_M16C_assoc"/>
</dbReference>
<dbReference type="GO" id="GO:0006508">
    <property type="term" value="P:proteolysis"/>
    <property type="evidence" value="ECO:0007669"/>
    <property type="project" value="InterPro"/>
</dbReference>
<dbReference type="EMBL" id="FZOT01000003">
    <property type="protein sequence ID" value="SNS53840.1"/>
    <property type="molecule type" value="Genomic_DNA"/>
</dbReference>
<dbReference type="GO" id="GO:0046872">
    <property type="term" value="F:metal ion binding"/>
    <property type="evidence" value="ECO:0007669"/>
    <property type="project" value="InterPro"/>
</dbReference>
<accession>A0A239F9X4</accession>
<dbReference type="Pfam" id="PF22516">
    <property type="entry name" value="PreP_C"/>
    <property type="match status" value="1"/>
</dbReference>
<dbReference type="InterPro" id="IPR011249">
    <property type="entry name" value="Metalloenz_LuxS/M16"/>
</dbReference>
<evidence type="ECO:0000313" key="2">
    <source>
        <dbReference type="EMBL" id="SNS53840.1"/>
    </source>
</evidence>
<keyword evidence="3" id="KW-1185">Reference proteome</keyword>
<feature type="domain" description="Peptidase M16C associated" evidence="1">
    <location>
        <begin position="445"/>
        <end position="690"/>
    </location>
</feature>
<dbReference type="InterPro" id="IPR055130">
    <property type="entry name" value="PreP_C"/>
</dbReference>
<dbReference type="FunFam" id="3.30.830.10:FF:000011">
    <property type="entry name" value="Presequence protease, mitochondrial"/>
    <property type="match status" value="1"/>
</dbReference>
<dbReference type="InterPro" id="IPR011765">
    <property type="entry name" value="Pept_M16_N"/>
</dbReference>
<gene>
    <name evidence="2" type="ORF">SAMN06265795_103265</name>
</gene>
<name>A0A239F9X4_9BURK</name>
<dbReference type="Gene3D" id="3.30.830.10">
    <property type="entry name" value="Metalloenzyme, LuxS/M16 peptidase-like"/>
    <property type="match status" value="4"/>
</dbReference>
<evidence type="ECO:0000259" key="1">
    <source>
        <dbReference type="SMART" id="SM01264"/>
    </source>
</evidence>
<dbReference type="InterPro" id="IPR007863">
    <property type="entry name" value="Peptidase_M16_C"/>
</dbReference>
<dbReference type="PANTHER" id="PTHR43016">
    <property type="entry name" value="PRESEQUENCE PROTEASE"/>
    <property type="match status" value="1"/>
</dbReference>
<evidence type="ECO:0000313" key="3">
    <source>
        <dbReference type="Proteomes" id="UP000198284"/>
    </source>
</evidence>
<dbReference type="PANTHER" id="PTHR43016:SF13">
    <property type="entry name" value="PRESEQUENCE PROTEASE, MITOCHONDRIAL"/>
    <property type="match status" value="1"/>
</dbReference>
<proteinExistence type="predicted"/>
<dbReference type="SUPFAM" id="SSF63411">
    <property type="entry name" value="LuxS/MPP-like metallohydrolase"/>
    <property type="match status" value="4"/>
</dbReference>
<dbReference type="Pfam" id="PF05193">
    <property type="entry name" value="Peptidase_M16_C"/>
    <property type="match status" value="1"/>
</dbReference>
<protein>
    <recommendedName>
        <fullName evidence="1">Peptidase M16C associated domain-containing protein</fullName>
    </recommendedName>
</protein>
<organism evidence="2 3">
    <name type="scientific">Noviherbaspirillum humi</name>
    <dbReference type="NCBI Taxonomy" id="1688639"/>
    <lineage>
        <taxon>Bacteria</taxon>
        <taxon>Pseudomonadati</taxon>
        <taxon>Pseudomonadota</taxon>
        <taxon>Betaproteobacteria</taxon>
        <taxon>Burkholderiales</taxon>
        <taxon>Oxalobacteraceae</taxon>
        <taxon>Noviherbaspirillum</taxon>
    </lineage>
</organism>
<dbReference type="AlphaFoldDB" id="A0A239F9X4"/>
<dbReference type="Pfam" id="PF08367">
    <property type="entry name" value="M16C_assoc"/>
    <property type="match status" value="1"/>
</dbReference>
<reference evidence="2 3" key="1">
    <citation type="submission" date="2017-06" db="EMBL/GenBank/DDBJ databases">
        <authorList>
            <person name="Kim H.J."/>
            <person name="Triplett B.A."/>
        </authorList>
    </citation>
    <scope>NUCLEOTIDE SEQUENCE [LARGE SCALE GENOMIC DNA]</scope>
    <source>
        <strain evidence="2 3">U15</strain>
    </source>
</reference>
<dbReference type="Proteomes" id="UP000198284">
    <property type="component" value="Unassembled WGS sequence"/>
</dbReference>
<sequence length="949" mass="104328">MSFKKLRTRDIPAMQAQVQEYEHEGTGARHIHLATDDAEMVFLVAFPTVPDVSDGRAHILEHLALCGSARYPVRDPFFSMLRRSTAHFMNAMTYSDKTVYPFASTDRADFFNLLDVYLDAAFFPNLDYLDFRQEGWRHAFEGDKLVYQGIVFNEMKGAFADPVRALDGGIAAHLLKGTTYEVESGGDPLEIPSLTHEALKQFHASHYHPSQAVFMTAGGVDPLAVQRQIEERVLSRLSGRAPRMLPQLAPAWTAPQAVDVAIPANEHGVQIAWLLGESTDPLPLYEAQLLEAGLLSNAASPLTRAMESAGFGRPSAMNGADAGGRQIVFHLGMEGLTAEQVADARQRIWSALEGTARDGVPHAVLQATLRDLRFHQREISGGRTPHLLRRLLRAIPFEMYAGDIMHGFDSEDVLAELEQRIADPAYFKGLAQRLLDNPTRLDITVVPDADYFPKRKQIEDERLAALQASMSEAEKQRIMDESAALQERQRRVVNNDVLPRIKPQDVHALPRPAHALPQAEDGVIAVSIPSNGISYARVSYDVSGFEEAAWPWLQLYVDVVGELGMGDKSYEEADAWRQDRVPFFDVSLQAVQAQQGDDRLHLHIDFYAKGLREQNGDIAEVLSETIRTARFDELERLSFLIDSMVEDTRNNLADEGDSYARLAATAPLSPVRAFENRVKGAAALPFYAGLQTQIESEEGLAEIAGQLARLHQRIIGSQRLVLTAGVEDDAPALAAMLELPAATAPAGKPVMPPAPGLANAGLHITAQVNHCFAAWPVPGMAHPDAPALAVLGEILTNQVLHQALREEGGAYGGQAGYSPSAGTFVMMSYRDPRLAATYADFARALEWIRGAELKQENIEEAIICVIQDLDKPRTPYADVMYALDQQRQGVTEDMRRRYREGVLSCDAARLKAVAAAWLDGKPHSRAAFIGNAAQDVAGLEIVDLKALAE</sequence>